<protein>
    <submittedName>
        <fullName evidence="1">Phage Tail Protein X</fullName>
    </submittedName>
</protein>
<evidence type="ECO:0000313" key="2">
    <source>
        <dbReference type="Proteomes" id="UP000005512"/>
    </source>
</evidence>
<feature type="non-terminal residue" evidence="1">
    <location>
        <position position="60"/>
    </location>
</feature>
<accession>D1P8G0</accession>
<keyword evidence="2" id="KW-1185">Reference proteome</keyword>
<dbReference type="Proteomes" id="UP000005512">
    <property type="component" value="Unassembled WGS sequence"/>
</dbReference>
<organism evidence="1 2">
    <name type="scientific">Providencia rustigianii DSM 4541</name>
    <dbReference type="NCBI Taxonomy" id="500637"/>
    <lineage>
        <taxon>Bacteria</taxon>
        <taxon>Pseudomonadati</taxon>
        <taxon>Pseudomonadota</taxon>
        <taxon>Gammaproteobacteria</taxon>
        <taxon>Enterobacterales</taxon>
        <taxon>Morganellaceae</taxon>
        <taxon>Providencia</taxon>
    </lineage>
</organism>
<dbReference type="AlphaFoldDB" id="D1P8G0"/>
<dbReference type="RefSeq" id="WP_006816516.1">
    <property type="nucleotide sequence ID" value="NZ_GG703838.1"/>
</dbReference>
<comment type="caution">
    <text evidence="1">The sequence shown here is derived from an EMBL/GenBank/DDBJ whole genome shotgun (WGS) entry which is preliminary data.</text>
</comment>
<dbReference type="Pfam" id="PF05489">
    <property type="entry name" value="Phage_tail_X"/>
    <property type="match status" value="1"/>
</dbReference>
<dbReference type="InterPro" id="IPR008861">
    <property type="entry name" value="GpX-like"/>
</dbReference>
<sequence>MKIRTIQGDTVDAICWRFYGRTMGMTEAVMLANPNLAEHGAVVPAGILIDMPEVTSEPTR</sequence>
<gene>
    <name evidence="1" type="ORF">PROVRUST_08541</name>
</gene>
<evidence type="ECO:0000313" key="1">
    <source>
        <dbReference type="EMBL" id="EFB70324.1"/>
    </source>
</evidence>
<proteinExistence type="predicted"/>
<dbReference type="eggNOG" id="COG5004">
    <property type="taxonomic scope" value="Bacteria"/>
</dbReference>
<dbReference type="HOGENOM" id="CLU_175462_2_0_6"/>
<reference evidence="1" key="1">
    <citation type="submission" date="2009-12" db="EMBL/GenBank/DDBJ databases">
        <authorList>
            <person name="Weinstock G."/>
            <person name="Sodergren E."/>
            <person name="Clifton S."/>
            <person name="Fulton L."/>
            <person name="Fulton B."/>
            <person name="Courtney L."/>
            <person name="Fronick C."/>
            <person name="Harrison M."/>
            <person name="Strong C."/>
            <person name="Farmer C."/>
            <person name="Delahaunty K."/>
            <person name="Markovic C."/>
            <person name="Hall O."/>
            <person name="Minx P."/>
            <person name="Tomlinson C."/>
            <person name="Mitreva M."/>
            <person name="Nelson J."/>
            <person name="Hou S."/>
            <person name="Wollam A."/>
            <person name="Pepin K.H."/>
            <person name="Johnson M."/>
            <person name="Bhonagiri V."/>
            <person name="Nash W.E."/>
            <person name="Warren W."/>
            <person name="Chinwalla A."/>
            <person name="Mardis E.R."/>
            <person name="Wilson R.K."/>
        </authorList>
    </citation>
    <scope>NUCLEOTIDE SEQUENCE [LARGE SCALE GENOMIC DNA]</scope>
    <source>
        <strain evidence="1">DSM 4541</strain>
    </source>
</reference>
<dbReference type="EMBL" id="ABXV02000138">
    <property type="protein sequence ID" value="EFB70324.1"/>
    <property type="molecule type" value="Genomic_DNA"/>
</dbReference>
<name>D1P8G0_9GAMM</name>